<keyword evidence="14" id="KW-0963">Cytoplasm</keyword>
<feature type="binding site" evidence="14">
    <location>
        <position position="252"/>
    </location>
    <ligand>
        <name>sn-glycerol 3-phosphate</name>
        <dbReference type="ChEBI" id="CHEBI:57597"/>
    </ligand>
</feature>
<dbReference type="EMBL" id="CP029684">
    <property type="protein sequence ID" value="QAS70008.1"/>
    <property type="molecule type" value="Genomic_DNA"/>
</dbReference>
<dbReference type="GO" id="GO:0051287">
    <property type="term" value="F:NAD binding"/>
    <property type="evidence" value="ECO:0007669"/>
    <property type="project" value="InterPro"/>
</dbReference>
<feature type="binding site" evidence="14">
    <location>
        <position position="287"/>
    </location>
    <ligand>
        <name>NADPH</name>
        <dbReference type="ChEBI" id="CHEBI:57783"/>
    </ligand>
</feature>
<evidence type="ECO:0000256" key="13">
    <source>
        <dbReference type="ARBA" id="ARBA00080511"/>
    </source>
</evidence>
<dbReference type="FunFam" id="1.10.1040.10:FF:000001">
    <property type="entry name" value="Glycerol-3-phosphate dehydrogenase [NAD(P)+]"/>
    <property type="match status" value="1"/>
</dbReference>
<keyword evidence="9 14" id="KW-1208">Phospholipid metabolism</keyword>
<reference evidence="23" key="3">
    <citation type="submission" date="2020-01" db="EMBL/GenBank/DDBJ databases">
        <authorList>
            <person name="Cousin F.J."/>
            <person name="Le Guellec R."/>
            <person name="Cretenet M."/>
        </authorList>
    </citation>
    <scope>NUCLEOTIDE SEQUENCE</scope>
    <source>
        <strain evidence="23">UCMA 15228</strain>
    </source>
</reference>
<gene>
    <name evidence="14" type="primary">gpsA</name>
    <name evidence="23" type="ORF">DLJ48_05445</name>
    <name evidence="22" type="ORF">EVC35_08235</name>
</gene>
<evidence type="ECO:0000256" key="4">
    <source>
        <dbReference type="ARBA" id="ARBA00022857"/>
    </source>
</evidence>
<feature type="chain" id="PRO_5042545835" description="Glycerol-3-phosphate dehydrogenase [NAD(P)+]" evidence="19">
    <location>
        <begin position="22"/>
        <end position="340"/>
    </location>
</feature>
<dbReference type="NCBIfam" id="NF000941">
    <property type="entry name" value="PRK00094.1-3"/>
    <property type="match status" value="1"/>
</dbReference>
<feature type="binding site" evidence="14">
    <location>
        <position position="53"/>
    </location>
    <ligand>
        <name>NADPH</name>
        <dbReference type="ChEBI" id="CHEBI:57783"/>
    </ligand>
</feature>
<evidence type="ECO:0000256" key="1">
    <source>
        <dbReference type="ARBA" id="ARBA00011009"/>
    </source>
</evidence>
<dbReference type="PANTHER" id="PTHR11728">
    <property type="entry name" value="GLYCEROL-3-PHOSPHATE DEHYDROGENASE"/>
    <property type="match status" value="1"/>
</dbReference>
<dbReference type="SUPFAM" id="SSF51735">
    <property type="entry name" value="NAD(P)-binding Rossmann-fold domains"/>
    <property type="match status" value="1"/>
</dbReference>
<evidence type="ECO:0000313" key="25">
    <source>
        <dbReference type="Proteomes" id="UP001167919"/>
    </source>
</evidence>
<feature type="binding site" evidence="14">
    <location>
        <position position="263"/>
    </location>
    <ligand>
        <name>NADPH</name>
        <dbReference type="ChEBI" id="CHEBI:57783"/>
    </ligand>
</feature>
<evidence type="ECO:0000313" key="22">
    <source>
        <dbReference type="EMBL" id="MDN6900971.1"/>
    </source>
</evidence>
<dbReference type="Pfam" id="PF07479">
    <property type="entry name" value="NAD_Gly3P_dh_C"/>
    <property type="match status" value="1"/>
</dbReference>
<feature type="domain" description="Glycerol-3-phosphate dehydrogenase NAD-dependent C-terminal" evidence="21">
    <location>
        <begin position="188"/>
        <end position="328"/>
    </location>
</feature>
<dbReference type="GO" id="GO:0005829">
    <property type="term" value="C:cytosol"/>
    <property type="evidence" value="ECO:0007669"/>
    <property type="project" value="TreeGrafter"/>
</dbReference>
<comment type="caution">
    <text evidence="14">Lacks conserved residue(s) required for the propagation of feature annotation.</text>
</comment>
<comment type="catalytic activity">
    <reaction evidence="10">
        <text>sn-glycerol 3-phosphate + NADP(+) = dihydroxyacetone phosphate + NADPH + H(+)</text>
        <dbReference type="Rhea" id="RHEA:11096"/>
        <dbReference type="ChEBI" id="CHEBI:15378"/>
        <dbReference type="ChEBI" id="CHEBI:57597"/>
        <dbReference type="ChEBI" id="CHEBI:57642"/>
        <dbReference type="ChEBI" id="CHEBI:57783"/>
        <dbReference type="ChEBI" id="CHEBI:58349"/>
        <dbReference type="EC" id="1.1.1.94"/>
    </reaction>
    <physiologicalReaction direction="right-to-left" evidence="10">
        <dbReference type="Rhea" id="RHEA:11098"/>
    </physiologicalReaction>
</comment>
<dbReference type="InterPro" id="IPR008927">
    <property type="entry name" value="6-PGluconate_DH-like_C_sf"/>
</dbReference>
<keyword evidence="6 14" id="KW-0520">NAD</keyword>
<evidence type="ECO:0000256" key="12">
    <source>
        <dbReference type="ARBA" id="ARBA00069372"/>
    </source>
</evidence>
<dbReference type="Pfam" id="PF01210">
    <property type="entry name" value="NAD_Gly3P_dh_N"/>
    <property type="match status" value="1"/>
</dbReference>
<dbReference type="InterPro" id="IPR036291">
    <property type="entry name" value="NAD(P)-bd_dom_sf"/>
</dbReference>
<evidence type="ECO:0000256" key="19">
    <source>
        <dbReference type="SAM" id="SignalP"/>
    </source>
</evidence>
<evidence type="ECO:0000256" key="18">
    <source>
        <dbReference type="RuleBase" id="RU000437"/>
    </source>
</evidence>
<feature type="binding site" evidence="14">
    <location>
        <position position="199"/>
    </location>
    <ligand>
        <name>sn-glycerol 3-phosphate</name>
        <dbReference type="ChEBI" id="CHEBI:57597"/>
    </ligand>
</feature>
<dbReference type="HAMAP" id="MF_00394">
    <property type="entry name" value="NAD_Glyc3P_dehydrog"/>
    <property type="match status" value="1"/>
</dbReference>
<evidence type="ECO:0000256" key="2">
    <source>
        <dbReference type="ARBA" id="ARBA00022516"/>
    </source>
</evidence>
<evidence type="ECO:0000256" key="3">
    <source>
        <dbReference type="ARBA" id="ARBA00022741"/>
    </source>
</evidence>
<dbReference type="InterPro" id="IPR011128">
    <property type="entry name" value="G3P_DH_NAD-dep_N"/>
</dbReference>
<organism evidence="22 25">
    <name type="scientific">Oenococcus sicerae</name>
    <dbReference type="NCBI Taxonomy" id="2203724"/>
    <lineage>
        <taxon>Bacteria</taxon>
        <taxon>Bacillati</taxon>
        <taxon>Bacillota</taxon>
        <taxon>Bacilli</taxon>
        <taxon>Lactobacillales</taxon>
        <taxon>Lactobacillaceae</taxon>
        <taxon>Oenococcus</taxon>
    </lineage>
</organism>
<comment type="function">
    <text evidence="14">Catalyzes the reduction of the glycolytic intermediate dihydroxyacetone phosphate (DHAP) to sn-glycerol 3-phosphate (G3P), the key precursor for phospholipid synthesis.</text>
</comment>
<sequence>MTKQISKIAVLGAGSWGTALASTLSGNGNQVILWGHNQKDVDDINHQHLNQHYLQQSLLDNKLKATTDLKEALAAAEIVLFVVPTTAIREVAAKVNQLLPSLDKTVIFGHAVKGIEVNSNKRISQMIVEEIPTLRERDLFFISGPSHAESVIKKAITLVAVASANQQYAKQIQTALSNSFFRVYTNADLVGSEYAAALKNVLAIAGGIIKGLNMTDNTQAALVTRGLAEMRRLGVALGGQPETFDGLAGLGDLIVTAMSANSRNFRAGLALAAGRNIQQIQKEMGMVIEGVKTAKAVDQLSRKNKVSMPISENVYKILYENEKIEDAVAVLMSRPLISEE</sequence>
<comment type="pathway">
    <text evidence="14">Membrane lipid metabolism; glycerophospholipid metabolism.</text>
</comment>
<feature type="binding site" evidence="14">
    <location>
        <position position="113"/>
    </location>
    <ligand>
        <name>NADPH</name>
        <dbReference type="ChEBI" id="CHEBI:57783"/>
    </ligand>
</feature>
<feature type="domain" description="Glycerol-3-phosphate dehydrogenase NAD-dependent N-terminal" evidence="20">
    <location>
        <begin position="7"/>
        <end position="168"/>
    </location>
</feature>
<dbReference type="NCBIfam" id="NF000940">
    <property type="entry name" value="PRK00094.1-2"/>
    <property type="match status" value="1"/>
</dbReference>
<comment type="catalytic activity">
    <reaction evidence="14">
        <text>sn-glycerol 3-phosphate + NAD(+) = dihydroxyacetone phosphate + NADH + H(+)</text>
        <dbReference type="Rhea" id="RHEA:11092"/>
        <dbReference type="ChEBI" id="CHEBI:15378"/>
        <dbReference type="ChEBI" id="CHEBI:57540"/>
        <dbReference type="ChEBI" id="CHEBI:57597"/>
        <dbReference type="ChEBI" id="CHEBI:57642"/>
        <dbReference type="ChEBI" id="CHEBI:57945"/>
        <dbReference type="EC" id="1.1.1.94"/>
    </reaction>
</comment>
<dbReference type="InterPro" id="IPR006168">
    <property type="entry name" value="G3P_DH_NAD-dep"/>
</dbReference>
<dbReference type="PRINTS" id="PR00077">
    <property type="entry name" value="GPDHDRGNASE"/>
</dbReference>
<proteinExistence type="inferred from homology"/>
<dbReference type="EMBL" id="SDWY01000005">
    <property type="protein sequence ID" value="MDN6900971.1"/>
    <property type="molecule type" value="Genomic_DNA"/>
</dbReference>
<dbReference type="SUPFAM" id="SSF48179">
    <property type="entry name" value="6-phosphogluconate dehydrogenase C-terminal domain-like"/>
    <property type="match status" value="1"/>
</dbReference>
<feature type="binding site" evidence="14">
    <location>
        <position position="262"/>
    </location>
    <ligand>
        <name>sn-glycerol 3-phosphate</name>
        <dbReference type="ChEBI" id="CHEBI:57597"/>
    </ligand>
</feature>
<comment type="similarity">
    <text evidence="1 14 18">Belongs to the NAD-dependent glycerol-3-phosphate dehydrogenase family.</text>
</comment>
<dbReference type="PROSITE" id="PS00957">
    <property type="entry name" value="NAD_G3PDH"/>
    <property type="match status" value="1"/>
</dbReference>
<dbReference type="GO" id="GO:0046167">
    <property type="term" value="P:glycerol-3-phosphate biosynthetic process"/>
    <property type="evidence" value="ECO:0007669"/>
    <property type="project" value="UniProtKB-UniRule"/>
</dbReference>
<evidence type="ECO:0000256" key="5">
    <source>
        <dbReference type="ARBA" id="ARBA00023002"/>
    </source>
</evidence>
<evidence type="ECO:0000256" key="16">
    <source>
        <dbReference type="PIRSR" id="PIRSR000114-2"/>
    </source>
</evidence>
<evidence type="ECO:0000259" key="21">
    <source>
        <dbReference type="Pfam" id="PF07479"/>
    </source>
</evidence>
<feature type="binding site" evidence="17">
    <location>
        <begin position="12"/>
        <end position="17"/>
    </location>
    <ligand>
        <name>NAD(+)</name>
        <dbReference type="ChEBI" id="CHEBI:57540"/>
    </ligand>
</feature>
<evidence type="ECO:0000256" key="9">
    <source>
        <dbReference type="ARBA" id="ARBA00023264"/>
    </source>
</evidence>
<evidence type="ECO:0000256" key="7">
    <source>
        <dbReference type="ARBA" id="ARBA00023098"/>
    </source>
</evidence>
<evidence type="ECO:0000256" key="17">
    <source>
        <dbReference type="PIRSR" id="PIRSR000114-3"/>
    </source>
</evidence>
<evidence type="ECO:0000256" key="14">
    <source>
        <dbReference type="HAMAP-Rule" id="MF_00394"/>
    </source>
</evidence>
<keyword evidence="7 14" id="KW-0443">Lipid metabolism</keyword>
<accession>A0AAJ1RFN0</accession>
<dbReference type="AlphaFoldDB" id="A0AAJ1RFN0"/>
<dbReference type="Proteomes" id="UP001167919">
    <property type="component" value="Unassembled WGS sequence"/>
</dbReference>
<feature type="binding site" evidence="14">
    <location>
        <position position="144"/>
    </location>
    <ligand>
        <name>sn-glycerol 3-phosphate</name>
        <dbReference type="ChEBI" id="CHEBI:57597"/>
    </ligand>
</feature>
<feature type="binding site" evidence="14">
    <location>
        <position position="15"/>
    </location>
    <ligand>
        <name>NADPH</name>
        <dbReference type="ChEBI" id="CHEBI:57783"/>
    </ligand>
</feature>
<feature type="binding site" evidence="14">
    <location>
        <position position="36"/>
    </location>
    <ligand>
        <name>NADPH</name>
        <dbReference type="ChEBI" id="CHEBI:57783"/>
    </ligand>
</feature>
<keyword evidence="24" id="KW-1185">Reference proteome</keyword>
<feature type="binding site" evidence="16">
    <location>
        <begin position="263"/>
        <end position="264"/>
    </location>
    <ligand>
        <name>substrate</name>
    </ligand>
</feature>
<evidence type="ECO:0000256" key="15">
    <source>
        <dbReference type="PIRSR" id="PIRSR000114-1"/>
    </source>
</evidence>
<protein>
    <recommendedName>
        <fullName evidence="12 14">Glycerol-3-phosphate dehydrogenase [NAD(P)+]</fullName>
        <ecNumber evidence="11 14">1.1.1.94</ecNumber>
    </recommendedName>
    <alternativeName>
        <fullName evidence="14">NAD(P)(+)-dependent glycerol-3-phosphate dehydrogenase</fullName>
    </alternativeName>
    <alternativeName>
        <fullName evidence="13 14">NAD(P)H-dependent dihydroxyacetone-phosphate reductase</fullName>
    </alternativeName>
</protein>
<keyword evidence="3 14" id="KW-0547">Nucleotide-binding</keyword>
<dbReference type="RefSeq" id="WP_128686480.1">
    <property type="nucleotide sequence ID" value="NZ_CP029684.2"/>
</dbReference>
<evidence type="ECO:0000256" key="10">
    <source>
        <dbReference type="ARBA" id="ARBA00052716"/>
    </source>
</evidence>
<feature type="binding site" evidence="14">
    <location>
        <position position="146"/>
    </location>
    <ligand>
        <name>sn-glycerol 3-phosphate</name>
        <dbReference type="ChEBI" id="CHEBI:57597"/>
    </ligand>
</feature>
<evidence type="ECO:0000256" key="11">
    <source>
        <dbReference type="ARBA" id="ARBA00066687"/>
    </source>
</evidence>
<dbReference type="GO" id="GO:0008654">
    <property type="term" value="P:phospholipid biosynthetic process"/>
    <property type="evidence" value="ECO:0007669"/>
    <property type="project" value="UniProtKB-KW"/>
</dbReference>
<name>A0AAJ1RFN0_9LACO</name>
<feature type="signal peptide" evidence="19">
    <location>
        <begin position="1"/>
        <end position="21"/>
    </location>
</feature>
<dbReference type="Gene3D" id="3.40.50.720">
    <property type="entry name" value="NAD(P)-binding Rossmann-like Domain"/>
    <property type="match status" value="1"/>
</dbReference>
<feature type="binding site" evidence="14">
    <location>
        <position position="113"/>
    </location>
    <ligand>
        <name>sn-glycerol 3-phosphate</name>
        <dbReference type="ChEBI" id="CHEBI:57597"/>
    </ligand>
</feature>
<keyword evidence="19" id="KW-0732">Signal</keyword>
<dbReference type="Gene3D" id="1.10.1040.10">
    <property type="entry name" value="N-(1-d-carboxylethyl)-l-norvaline Dehydrogenase, domain 2"/>
    <property type="match status" value="1"/>
</dbReference>
<keyword evidence="2 14" id="KW-0444">Lipid biosynthesis</keyword>
<feature type="binding site" evidence="14">
    <location>
        <position position="289"/>
    </location>
    <ligand>
        <name>NADPH</name>
        <dbReference type="ChEBI" id="CHEBI:57783"/>
    </ligand>
</feature>
<evidence type="ECO:0000256" key="6">
    <source>
        <dbReference type="ARBA" id="ARBA00023027"/>
    </source>
</evidence>
<dbReference type="GO" id="GO:0006650">
    <property type="term" value="P:glycerophospholipid metabolic process"/>
    <property type="evidence" value="ECO:0007669"/>
    <property type="project" value="UniProtKB-UniRule"/>
</dbReference>
<evidence type="ECO:0000313" key="24">
    <source>
        <dbReference type="Proteomes" id="UP000286907"/>
    </source>
</evidence>
<dbReference type="NCBIfam" id="NF000942">
    <property type="entry name" value="PRK00094.1-4"/>
    <property type="match status" value="1"/>
</dbReference>
<dbReference type="InterPro" id="IPR013328">
    <property type="entry name" value="6PGD_dom2"/>
</dbReference>
<evidence type="ECO:0000256" key="8">
    <source>
        <dbReference type="ARBA" id="ARBA00023209"/>
    </source>
</evidence>
<evidence type="ECO:0000313" key="23">
    <source>
        <dbReference type="EMBL" id="QAS70008.1"/>
    </source>
</evidence>
<keyword evidence="5 14" id="KW-0560">Oxidoreductase</keyword>
<feature type="binding site" evidence="14">
    <location>
        <position position="263"/>
    </location>
    <ligand>
        <name>sn-glycerol 3-phosphate</name>
        <dbReference type="ChEBI" id="CHEBI:57597"/>
    </ligand>
</feature>
<dbReference type="FunFam" id="3.40.50.720:FF:000019">
    <property type="entry name" value="Glycerol-3-phosphate dehydrogenase [NAD(P)+]"/>
    <property type="match status" value="1"/>
</dbReference>
<comment type="subcellular location">
    <subcellularLocation>
        <location evidence="14">Cytoplasm</location>
    </subcellularLocation>
</comment>
<dbReference type="GO" id="GO:0005975">
    <property type="term" value="P:carbohydrate metabolic process"/>
    <property type="evidence" value="ECO:0007669"/>
    <property type="project" value="InterPro"/>
</dbReference>
<dbReference type="PANTHER" id="PTHR11728:SF1">
    <property type="entry name" value="GLYCEROL-3-PHOSPHATE DEHYDROGENASE [NAD(+)] 2, CHLOROPLASTIC"/>
    <property type="match status" value="1"/>
</dbReference>
<feature type="binding site" evidence="16">
    <location>
        <position position="113"/>
    </location>
    <ligand>
        <name>substrate</name>
    </ligand>
</feature>
<dbReference type="PIRSF" id="PIRSF000114">
    <property type="entry name" value="Glycerol-3-P_dh"/>
    <property type="match status" value="1"/>
</dbReference>
<feature type="active site" description="Proton acceptor" evidence="14 15">
    <location>
        <position position="199"/>
    </location>
</feature>
<dbReference type="Proteomes" id="UP000286907">
    <property type="component" value="Chromosome"/>
</dbReference>
<dbReference type="GO" id="GO:0046168">
    <property type="term" value="P:glycerol-3-phosphate catabolic process"/>
    <property type="evidence" value="ECO:0007669"/>
    <property type="project" value="InterPro"/>
</dbReference>
<dbReference type="InterPro" id="IPR006109">
    <property type="entry name" value="G3P_DH_NAD-dep_C"/>
</dbReference>
<feature type="binding site" evidence="14">
    <location>
        <position position="16"/>
    </location>
    <ligand>
        <name>NADPH</name>
        <dbReference type="ChEBI" id="CHEBI:57783"/>
    </ligand>
</feature>
<dbReference type="GO" id="GO:0047952">
    <property type="term" value="F:glycerol-3-phosphate dehydrogenase [NAD(P)+] activity"/>
    <property type="evidence" value="ECO:0007669"/>
    <property type="project" value="UniProtKB-UniRule"/>
</dbReference>
<reference evidence="23 24" key="1">
    <citation type="journal article" date="2019" name="Syst. Appl. Microbiol.">
        <title>Oenococcus sicerae sp. nov., isolated from French cider.</title>
        <authorList>
            <person name="Cousin F.J."/>
            <person name="Le Guellec R."/>
            <person name="Chagnot C."/>
            <person name="Goux D."/>
            <person name="Dalmasso M."/>
            <person name="Laplace J.M."/>
            <person name="Cretenet M."/>
        </authorList>
    </citation>
    <scope>NUCLEOTIDE SEQUENCE [LARGE SCALE GENOMIC DNA]</scope>
    <source>
        <strain evidence="23 24">UCMA 15228</strain>
    </source>
</reference>
<feature type="binding site" evidence="17">
    <location>
        <position position="148"/>
    </location>
    <ligand>
        <name>NAD(+)</name>
        <dbReference type="ChEBI" id="CHEBI:57540"/>
    </ligand>
</feature>
<dbReference type="EC" id="1.1.1.94" evidence="11 14"/>
<keyword evidence="4 14" id="KW-0521">NADP</keyword>
<reference evidence="22" key="2">
    <citation type="submission" date="2019-01" db="EMBL/GenBank/DDBJ databases">
        <title>Oenococcus sicerae UCMA17102.</title>
        <authorList>
            <person name="Cousin F.J."/>
            <person name="Le Guellec R."/>
            <person name="Cretenet M."/>
        </authorList>
    </citation>
    <scope>NUCLEOTIDE SEQUENCE</scope>
    <source>
        <strain evidence="22">UCMA17102</strain>
    </source>
</reference>
<evidence type="ECO:0000259" key="20">
    <source>
        <dbReference type="Pfam" id="PF01210"/>
    </source>
</evidence>
<feature type="binding site" evidence="17">
    <location>
        <position position="263"/>
    </location>
    <ligand>
        <name>NAD(+)</name>
        <dbReference type="ChEBI" id="CHEBI:57540"/>
    </ligand>
</feature>
<feature type="binding site" evidence="14">
    <location>
        <position position="264"/>
    </location>
    <ligand>
        <name>sn-glycerol 3-phosphate</name>
        <dbReference type="ChEBI" id="CHEBI:57597"/>
    </ligand>
</feature>
<keyword evidence="8 14" id="KW-0594">Phospholipid biosynthesis</keyword>
<feature type="binding site" evidence="14">
    <location>
        <position position="148"/>
    </location>
    <ligand>
        <name>NADPH</name>
        <dbReference type="ChEBI" id="CHEBI:57783"/>
    </ligand>
</feature>